<sequence length="146" mass="15994">MAQSRGISRSTPPTAADVPTLLGTGAFSLLGCKSFLYCFVFSPLFHMLDSLCYLDADQVRGVGLREIGGGFPKHHRAPSVKFACYAIAKPSTMVQKMQDIKRLRGHRDAVYCGMVTTFLANFPEVTFAGTFCTWGIGRGDFIDLMI</sequence>
<protein>
    <submittedName>
        <fullName evidence="1">Bromodomain-containing protein</fullName>
    </submittedName>
</protein>
<accession>A0A2U1QC94</accession>
<organism evidence="1 2">
    <name type="scientific">Artemisia annua</name>
    <name type="common">Sweet wormwood</name>
    <dbReference type="NCBI Taxonomy" id="35608"/>
    <lineage>
        <taxon>Eukaryota</taxon>
        <taxon>Viridiplantae</taxon>
        <taxon>Streptophyta</taxon>
        <taxon>Embryophyta</taxon>
        <taxon>Tracheophyta</taxon>
        <taxon>Spermatophyta</taxon>
        <taxon>Magnoliopsida</taxon>
        <taxon>eudicotyledons</taxon>
        <taxon>Gunneridae</taxon>
        <taxon>Pentapetalae</taxon>
        <taxon>asterids</taxon>
        <taxon>campanulids</taxon>
        <taxon>Asterales</taxon>
        <taxon>Asteraceae</taxon>
        <taxon>Asteroideae</taxon>
        <taxon>Anthemideae</taxon>
        <taxon>Artemisiinae</taxon>
        <taxon>Artemisia</taxon>
    </lineage>
</organism>
<evidence type="ECO:0000313" key="2">
    <source>
        <dbReference type="Proteomes" id="UP000245207"/>
    </source>
</evidence>
<dbReference type="InterPro" id="IPR052060">
    <property type="entry name" value="Bromo_WD_repeat"/>
</dbReference>
<dbReference type="GO" id="GO:0005634">
    <property type="term" value="C:nucleus"/>
    <property type="evidence" value="ECO:0007669"/>
    <property type="project" value="TreeGrafter"/>
</dbReference>
<dbReference type="PANTHER" id="PTHR16266:SF38">
    <property type="entry name" value="TRANSCRIPTION FACTOR WD40-LIKE FAMILY"/>
    <property type="match status" value="1"/>
</dbReference>
<name>A0A2U1QC94_ARTAN</name>
<dbReference type="GO" id="GO:0006357">
    <property type="term" value="P:regulation of transcription by RNA polymerase II"/>
    <property type="evidence" value="ECO:0007669"/>
    <property type="project" value="TreeGrafter"/>
</dbReference>
<dbReference type="EMBL" id="PKPP01000232">
    <property type="protein sequence ID" value="PWA95582.1"/>
    <property type="molecule type" value="Genomic_DNA"/>
</dbReference>
<dbReference type="PANTHER" id="PTHR16266">
    <property type="entry name" value="WD REPEAT DOMAIN 9"/>
    <property type="match status" value="1"/>
</dbReference>
<gene>
    <name evidence="1" type="ORF">CTI12_AA048260</name>
</gene>
<dbReference type="GO" id="GO:0008360">
    <property type="term" value="P:regulation of cell shape"/>
    <property type="evidence" value="ECO:0007669"/>
    <property type="project" value="TreeGrafter"/>
</dbReference>
<keyword evidence="2" id="KW-1185">Reference proteome</keyword>
<dbReference type="AlphaFoldDB" id="A0A2U1QC94"/>
<dbReference type="Proteomes" id="UP000245207">
    <property type="component" value="Unassembled WGS sequence"/>
</dbReference>
<dbReference type="GO" id="GO:0007010">
    <property type="term" value="P:cytoskeleton organization"/>
    <property type="evidence" value="ECO:0007669"/>
    <property type="project" value="TreeGrafter"/>
</dbReference>
<evidence type="ECO:0000313" key="1">
    <source>
        <dbReference type="EMBL" id="PWA95582.1"/>
    </source>
</evidence>
<dbReference type="PROSITE" id="PS51257">
    <property type="entry name" value="PROKAR_LIPOPROTEIN"/>
    <property type="match status" value="1"/>
</dbReference>
<dbReference type="STRING" id="35608.A0A2U1QC94"/>
<proteinExistence type="predicted"/>
<comment type="caution">
    <text evidence="1">The sequence shown here is derived from an EMBL/GenBank/DDBJ whole genome shotgun (WGS) entry which is preliminary data.</text>
</comment>
<dbReference type="OrthoDB" id="538223at2759"/>
<reference evidence="1 2" key="1">
    <citation type="journal article" date="2018" name="Mol. Plant">
        <title>The genome of Artemisia annua provides insight into the evolution of Asteraceae family and artemisinin biosynthesis.</title>
        <authorList>
            <person name="Shen Q."/>
            <person name="Zhang L."/>
            <person name="Liao Z."/>
            <person name="Wang S."/>
            <person name="Yan T."/>
            <person name="Shi P."/>
            <person name="Liu M."/>
            <person name="Fu X."/>
            <person name="Pan Q."/>
            <person name="Wang Y."/>
            <person name="Lv Z."/>
            <person name="Lu X."/>
            <person name="Zhang F."/>
            <person name="Jiang W."/>
            <person name="Ma Y."/>
            <person name="Chen M."/>
            <person name="Hao X."/>
            <person name="Li L."/>
            <person name="Tang Y."/>
            <person name="Lv G."/>
            <person name="Zhou Y."/>
            <person name="Sun X."/>
            <person name="Brodelius P.E."/>
            <person name="Rose J.K.C."/>
            <person name="Tang K."/>
        </authorList>
    </citation>
    <scope>NUCLEOTIDE SEQUENCE [LARGE SCALE GENOMIC DNA]</scope>
    <source>
        <strain evidence="2">cv. Huhao1</strain>
        <tissue evidence="1">Leaf</tissue>
    </source>
</reference>